<reference evidence="1" key="1">
    <citation type="journal article" date="2021" name="Environ. Microbiol.">
        <title>Gene family expansions and transcriptome signatures uncover fungal adaptations to wood decay.</title>
        <authorList>
            <person name="Hage H."/>
            <person name="Miyauchi S."/>
            <person name="Viragh M."/>
            <person name="Drula E."/>
            <person name="Min B."/>
            <person name="Chaduli D."/>
            <person name="Navarro D."/>
            <person name="Favel A."/>
            <person name="Norest M."/>
            <person name="Lesage-Meessen L."/>
            <person name="Balint B."/>
            <person name="Merenyi Z."/>
            <person name="de Eugenio L."/>
            <person name="Morin E."/>
            <person name="Martinez A.T."/>
            <person name="Baldrian P."/>
            <person name="Stursova M."/>
            <person name="Martinez M.J."/>
            <person name="Novotny C."/>
            <person name="Magnuson J.K."/>
            <person name="Spatafora J.W."/>
            <person name="Maurice S."/>
            <person name="Pangilinan J."/>
            <person name="Andreopoulos W."/>
            <person name="LaButti K."/>
            <person name="Hundley H."/>
            <person name="Na H."/>
            <person name="Kuo A."/>
            <person name="Barry K."/>
            <person name="Lipzen A."/>
            <person name="Henrissat B."/>
            <person name="Riley R."/>
            <person name="Ahrendt S."/>
            <person name="Nagy L.G."/>
            <person name="Grigoriev I.V."/>
            <person name="Martin F."/>
            <person name="Rosso M.N."/>
        </authorList>
    </citation>
    <scope>NUCLEOTIDE SEQUENCE</scope>
    <source>
        <strain evidence="1">CBS 384.51</strain>
    </source>
</reference>
<evidence type="ECO:0000313" key="2">
    <source>
        <dbReference type="Proteomes" id="UP001055072"/>
    </source>
</evidence>
<gene>
    <name evidence="1" type="ORF">BDY19DRAFT_981688</name>
</gene>
<dbReference type="EMBL" id="MU275086">
    <property type="protein sequence ID" value="KAI0082924.1"/>
    <property type="molecule type" value="Genomic_DNA"/>
</dbReference>
<dbReference type="Proteomes" id="UP001055072">
    <property type="component" value="Unassembled WGS sequence"/>
</dbReference>
<sequence length="290" mass="32521">MVDVLEIRGSFIRISSPSDSNLLQPDNTTPDLSTCTINELDVDVLPLPFVSALKLSNINRGTITSLRVCLAKQTEFPCLGELIHVVGHSLRELSLDVRWTWTRWKKSIILGGMPSRRDLAPATLVSKALQEGFTTLTNLRKLHLTLLNRDFVYPSYIPNDPEEWVTMDEFERRVKIQAVHLIASIVEILPTPPPPSRDNTTDAQRPGLLTHFSAQITLATWSTAPPPSFIPIPSNFDWTVLQPAWTRLQSALDLHRDEYTSVFVSLTGGSEGDDVDEGQRGWRSVEEREG</sequence>
<name>A0ACB8TLU5_9APHY</name>
<accession>A0ACB8TLU5</accession>
<keyword evidence="2" id="KW-1185">Reference proteome</keyword>
<organism evidence="1 2">
    <name type="scientific">Irpex rosettiformis</name>
    <dbReference type="NCBI Taxonomy" id="378272"/>
    <lineage>
        <taxon>Eukaryota</taxon>
        <taxon>Fungi</taxon>
        <taxon>Dikarya</taxon>
        <taxon>Basidiomycota</taxon>
        <taxon>Agaricomycotina</taxon>
        <taxon>Agaricomycetes</taxon>
        <taxon>Polyporales</taxon>
        <taxon>Irpicaceae</taxon>
        <taxon>Irpex</taxon>
    </lineage>
</organism>
<protein>
    <submittedName>
        <fullName evidence="1">Uncharacterized protein</fullName>
    </submittedName>
</protein>
<comment type="caution">
    <text evidence="1">The sequence shown here is derived from an EMBL/GenBank/DDBJ whole genome shotgun (WGS) entry which is preliminary data.</text>
</comment>
<proteinExistence type="predicted"/>
<evidence type="ECO:0000313" key="1">
    <source>
        <dbReference type="EMBL" id="KAI0082924.1"/>
    </source>
</evidence>